<dbReference type="PANTHER" id="PTHR47197">
    <property type="entry name" value="PROTEIN NIRF"/>
    <property type="match status" value="1"/>
</dbReference>
<feature type="signal peptide" evidence="1">
    <location>
        <begin position="1"/>
        <end position="28"/>
    </location>
</feature>
<accession>A0A927MCX4</accession>
<dbReference type="EMBL" id="JADBEB010000001">
    <property type="protein sequence ID" value="MBE1491330.1"/>
    <property type="molecule type" value="Genomic_DNA"/>
</dbReference>
<gene>
    <name evidence="2" type="ORF">H4W31_006968</name>
</gene>
<feature type="chain" id="PRO_5039019942" evidence="1">
    <location>
        <begin position="29"/>
        <end position="345"/>
    </location>
</feature>
<dbReference type="AlphaFoldDB" id="A0A927MCX4"/>
<keyword evidence="1" id="KW-0732">Signal</keyword>
<protein>
    <submittedName>
        <fullName evidence="2">DNA-binding beta-propeller fold protein YncE</fullName>
    </submittedName>
</protein>
<proteinExistence type="predicted"/>
<dbReference type="PANTHER" id="PTHR47197:SF3">
    <property type="entry name" value="DIHYDRO-HEME D1 DEHYDROGENASE"/>
    <property type="match status" value="1"/>
</dbReference>
<dbReference type="InterPro" id="IPR051200">
    <property type="entry name" value="Host-pathogen_enzymatic-act"/>
</dbReference>
<evidence type="ECO:0000313" key="2">
    <source>
        <dbReference type="EMBL" id="MBE1491330.1"/>
    </source>
</evidence>
<evidence type="ECO:0000313" key="3">
    <source>
        <dbReference type="Proteomes" id="UP000649753"/>
    </source>
</evidence>
<dbReference type="Proteomes" id="UP000649753">
    <property type="component" value="Unassembled WGS sequence"/>
</dbReference>
<organism evidence="2 3">
    <name type="scientific">Plantactinospora soyae</name>
    <dbReference type="NCBI Taxonomy" id="1544732"/>
    <lineage>
        <taxon>Bacteria</taxon>
        <taxon>Bacillati</taxon>
        <taxon>Actinomycetota</taxon>
        <taxon>Actinomycetes</taxon>
        <taxon>Micromonosporales</taxon>
        <taxon>Micromonosporaceae</taxon>
        <taxon>Plantactinospora</taxon>
    </lineage>
</organism>
<keyword evidence="3" id="KW-1185">Reference proteome</keyword>
<dbReference type="InterPro" id="IPR015943">
    <property type="entry name" value="WD40/YVTN_repeat-like_dom_sf"/>
</dbReference>
<dbReference type="SUPFAM" id="SSF50974">
    <property type="entry name" value="Nitrous oxide reductase, N-terminal domain"/>
    <property type="match status" value="1"/>
</dbReference>
<dbReference type="GO" id="GO:0003677">
    <property type="term" value="F:DNA binding"/>
    <property type="evidence" value="ECO:0007669"/>
    <property type="project" value="UniProtKB-KW"/>
</dbReference>
<dbReference type="Gene3D" id="2.130.10.10">
    <property type="entry name" value="YVTN repeat-like/Quinoprotein amine dehydrogenase"/>
    <property type="match status" value="2"/>
</dbReference>
<dbReference type="InterPro" id="IPR011045">
    <property type="entry name" value="N2O_reductase_N"/>
</dbReference>
<dbReference type="RefSeq" id="WP_192770426.1">
    <property type="nucleotide sequence ID" value="NZ_JADBEB010000001.1"/>
</dbReference>
<evidence type="ECO:0000256" key="1">
    <source>
        <dbReference type="SAM" id="SignalP"/>
    </source>
</evidence>
<comment type="caution">
    <text evidence="2">The sequence shown here is derived from an EMBL/GenBank/DDBJ whole genome shotgun (WGS) entry which is preliminary data.</text>
</comment>
<name>A0A927MCX4_9ACTN</name>
<reference evidence="2" key="1">
    <citation type="submission" date="2020-10" db="EMBL/GenBank/DDBJ databases">
        <title>Sequencing the genomes of 1000 actinobacteria strains.</title>
        <authorList>
            <person name="Klenk H.-P."/>
        </authorList>
    </citation>
    <scope>NUCLEOTIDE SEQUENCE</scope>
    <source>
        <strain evidence="2">DSM 46832</strain>
    </source>
</reference>
<sequence length="345" mass="35352">MRRFPLRAIAGSAVAAMVIAATGAPAQANDDRLPLPSYGDIVVDDVHDRVFVSGGPTTNGIVVTDFSGRVKKSITGQPGATGLALSADSTTLYAALASGDAISAIDTTTYAETARYPVGSQTCPTHLARTGTTIWFGYGCESDWSGKIGALDTAATPPAITLDRQGEAIFQRAPLLGAVSADAGPLVAGQLSLSLSTVRVFSVAGVELAEGATGDVVGSSLADLALSPDGATLFTASGSRDHAEAFAPADLARRGAYATGFRPNSVTASPDSRYLAVGRNTSGREDVLVYEVGGILPEKKVDLDSGEVVATRGLAWSGDLKYLFVVTQQATSSVPALEVVSRPTD</sequence>
<keyword evidence="2" id="KW-0238">DNA-binding</keyword>